<dbReference type="PANTHER" id="PTHR23517">
    <property type="entry name" value="RESISTANCE PROTEIN MDTM, PUTATIVE-RELATED-RELATED"/>
    <property type="match status" value="1"/>
</dbReference>
<dbReference type="CDD" id="cd17329">
    <property type="entry name" value="MFS_MdtH_MDR_like"/>
    <property type="match status" value="1"/>
</dbReference>
<dbReference type="PROSITE" id="PS50850">
    <property type="entry name" value="MFS"/>
    <property type="match status" value="1"/>
</dbReference>
<dbReference type="Pfam" id="PF07690">
    <property type="entry name" value="MFS_1"/>
    <property type="match status" value="1"/>
</dbReference>
<dbReference type="InterPro" id="IPR050171">
    <property type="entry name" value="MFS_Transporters"/>
</dbReference>
<evidence type="ECO:0000256" key="3">
    <source>
        <dbReference type="ARBA" id="ARBA00022448"/>
    </source>
</evidence>
<evidence type="ECO:0000256" key="4">
    <source>
        <dbReference type="ARBA" id="ARBA00022475"/>
    </source>
</evidence>
<evidence type="ECO:0000313" key="11">
    <source>
        <dbReference type="Proteomes" id="UP000287233"/>
    </source>
</evidence>
<feature type="transmembrane region" description="Helical" evidence="8">
    <location>
        <begin position="21"/>
        <end position="46"/>
    </location>
</feature>
<feature type="transmembrane region" description="Helical" evidence="8">
    <location>
        <begin position="112"/>
        <end position="138"/>
    </location>
</feature>
<comment type="similarity">
    <text evidence="2">Belongs to the major facilitator superfamily. TCR/Tet family.</text>
</comment>
<feature type="transmembrane region" description="Helical" evidence="8">
    <location>
        <begin position="150"/>
        <end position="171"/>
    </location>
</feature>
<keyword evidence="7 8" id="KW-0472">Membrane</keyword>
<dbReference type="InterPro" id="IPR036259">
    <property type="entry name" value="MFS_trans_sf"/>
</dbReference>
<evidence type="ECO:0000256" key="2">
    <source>
        <dbReference type="ARBA" id="ARBA00007520"/>
    </source>
</evidence>
<sequence length="406" mass="42315">MTARGSWSLLRAELARFDRALWVLVASQLITSAGFSIALPFLSLYLHRDRGLSMTVVGAIALANGVVSAAGRILGGELADRAGRRVTVLHAVGWRVVLFLGLAALVGGDGSIGAIVAVYLAVRITGALAMSAITAMVADVAGHDRRMEAYGLLRVGGNVGWAAGPALGGYLASFLPYWTMFAATSTLTALAFALLGRFAREPSLKSGTPSRGGGLGDVLEDRRFMGFVAISLLVFIVAGQLVSTLSVFTVDRLGFSEAQFGGLLTLNGLLVVALQYPLARKLARFPRRRLLAAGSALYGLGYLVFGVSPAYAALLGAMVIVTCGEMTFAPNTLAVTADLAPAGRRGRYLGAFGLAETLGWSVGAFFGGVLLDAFPRSPLGTWGVIGGLGMVAAVAFSLWDRPRGRS</sequence>
<evidence type="ECO:0000313" key="10">
    <source>
        <dbReference type="EMBL" id="QAA76580.1"/>
    </source>
</evidence>
<dbReference type="AlphaFoldDB" id="A0A410FUK6"/>
<feature type="transmembrane region" description="Helical" evidence="8">
    <location>
        <begin position="260"/>
        <end position="278"/>
    </location>
</feature>
<feature type="transmembrane region" description="Helical" evidence="8">
    <location>
        <begin position="177"/>
        <end position="196"/>
    </location>
</feature>
<evidence type="ECO:0000259" key="9">
    <source>
        <dbReference type="PROSITE" id="PS50850"/>
    </source>
</evidence>
<feature type="transmembrane region" description="Helical" evidence="8">
    <location>
        <begin position="348"/>
        <end position="367"/>
    </location>
</feature>
<dbReference type="PROSITE" id="PS00216">
    <property type="entry name" value="SUGAR_TRANSPORT_1"/>
    <property type="match status" value="1"/>
</dbReference>
<dbReference type="SUPFAM" id="SSF103473">
    <property type="entry name" value="MFS general substrate transporter"/>
    <property type="match status" value="1"/>
</dbReference>
<feature type="transmembrane region" description="Helical" evidence="8">
    <location>
        <begin position="379"/>
        <end position="399"/>
    </location>
</feature>
<dbReference type="GO" id="GO:0022857">
    <property type="term" value="F:transmembrane transporter activity"/>
    <property type="evidence" value="ECO:0007669"/>
    <property type="project" value="InterPro"/>
</dbReference>
<keyword evidence="4" id="KW-1003">Cell membrane</keyword>
<protein>
    <recommendedName>
        <fullName evidence="9">Major facilitator superfamily (MFS) profile domain-containing protein</fullName>
    </recommendedName>
</protein>
<dbReference type="InterPro" id="IPR005829">
    <property type="entry name" value="Sugar_transporter_CS"/>
</dbReference>
<feature type="transmembrane region" description="Helical" evidence="8">
    <location>
        <begin position="86"/>
        <end position="106"/>
    </location>
</feature>
<feature type="transmembrane region" description="Helical" evidence="8">
    <location>
        <begin position="224"/>
        <end position="248"/>
    </location>
</feature>
<dbReference type="InterPro" id="IPR001958">
    <property type="entry name" value="Tet-R_TetA/multi-R_MdtG-like"/>
</dbReference>
<organism evidence="10 11">
    <name type="scientific">Bipolaricaulis sibiricus</name>
    <dbReference type="NCBI Taxonomy" id="2501609"/>
    <lineage>
        <taxon>Bacteria</taxon>
        <taxon>Candidatus Bipolaricaulota</taxon>
        <taxon>Candidatus Bipolaricaulia</taxon>
        <taxon>Candidatus Bipolaricaulales</taxon>
        <taxon>Candidatus Bipolaricaulaceae</taxon>
        <taxon>Candidatus Bipolaricaulis</taxon>
    </lineage>
</organism>
<gene>
    <name evidence="10" type="ORF">BIP78_0814</name>
</gene>
<evidence type="ECO:0000256" key="1">
    <source>
        <dbReference type="ARBA" id="ARBA00004651"/>
    </source>
</evidence>
<dbReference type="GO" id="GO:0005886">
    <property type="term" value="C:plasma membrane"/>
    <property type="evidence" value="ECO:0007669"/>
    <property type="project" value="UniProtKB-SubCell"/>
</dbReference>
<keyword evidence="5 8" id="KW-0812">Transmembrane</keyword>
<feature type="transmembrane region" description="Helical" evidence="8">
    <location>
        <begin position="290"/>
        <end position="307"/>
    </location>
</feature>
<name>A0A410FUK6_BIPS1</name>
<dbReference type="EMBL" id="CP034928">
    <property type="protein sequence ID" value="QAA76580.1"/>
    <property type="molecule type" value="Genomic_DNA"/>
</dbReference>
<evidence type="ECO:0000256" key="6">
    <source>
        <dbReference type="ARBA" id="ARBA00022989"/>
    </source>
</evidence>
<evidence type="ECO:0000256" key="8">
    <source>
        <dbReference type="SAM" id="Phobius"/>
    </source>
</evidence>
<evidence type="ECO:0000256" key="7">
    <source>
        <dbReference type="ARBA" id="ARBA00023136"/>
    </source>
</evidence>
<dbReference type="PANTHER" id="PTHR23517:SF2">
    <property type="entry name" value="MULTIDRUG RESISTANCE PROTEIN MDTH"/>
    <property type="match status" value="1"/>
</dbReference>
<feature type="transmembrane region" description="Helical" evidence="8">
    <location>
        <begin position="52"/>
        <end position="74"/>
    </location>
</feature>
<dbReference type="Proteomes" id="UP000287233">
    <property type="component" value="Chromosome"/>
</dbReference>
<dbReference type="InterPro" id="IPR020846">
    <property type="entry name" value="MFS_dom"/>
</dbReference>
<keyword evidence="3" id="KW-0813">Transport</keyword>
<dbReference type="InterPro" id="IPR011701">
    <property type="entry name" value="MFS"/>
</dbReference>
<reference evidence="11" key="1">
    <citation type="submission" date="2018-12" db="EMBL/GenBank/DDBJ databases">
        <title>Complete genome sequence of an uncultured bacterium of the candidate phylum Bipolaricaulota.</title>
        <authorList>
            <person name="Kadnikov V.V."/>
            <person name="Mardanov A.V."/>
            <person name="Beletsky A.V."/>
            <person name="Frank Y.A."/>
            <person name="Karnachuk O.V."/>
            <person name="Ravin N.V."/>
        </authorList>
    </citation>
    <scope>NUCLEOTIDE SEQUENCE [LARGE SCALE GENOMIC DNA]</scope>
</reference>
<dbReference type="KEGG" id="bih:BIP78_0814"/>
<feature type="transmembrane region" description="Helical" evidence="8">
    <location>
        <begin position="313"/>
        <end position="336"/>
    </location>
</feature>
<proteinExistence type="inferred from homology"/>
<feature type="domain" description="Major facilitator superfamily (MFS) profile" evidence="9">
    <location>
        <begin position="20"/>
        <end position="404"/>
    </location>
</feature>
<accession>A0A410FUK6</accession>
<dbReference type="PRINTS" id="PR01035">
    <property type="entry name" value="TCRTETA"/>
</dbReference>
<keyword evidence="6 8" id="KW-1133">Transmembrane helix</keyword>
<evidence type="ECO:0000256" key="5">
    <source>
        <dbReference type="ARBA" id="ARBA00022692"/>
    </source>
</evidence>
<dbReference type="Gene3D" id="1.20.1250.20">
    <property type="entry name" value="MFS general substrate transporter like domains"/>
    <property type="match status" value="2"/>
</dbReference>
<comment type="subcellular location">
    <subcellularLocation>
        <location evidence="1">Cell membrane</location>
        <topology evidence="1">Multi-pass membrane protein</topology>
    </subcellularLocation>
</comment>